<feature type="chain" id="PRO_5043440936" evidence="2">
    <location>
        <begin position="21"/>
        <end position="147"/>
    </location>
</feature>
<dbReference type="Proteomes" id="UP001430356">
    <property type="component" value="Unassembled WGS sequence"/>
</dbReference>
<gene>
    <name evidence="3" type="ORF">NESM_000791300</name>
</gene>
<comment type="caution">
    <text evidence="3">The sequence shown here is derived from an EMBL/GenBank/DDBJ whole genome shotgun (WGS) entry which is preliminary data.</text>
</comment>
<protein>
    <submittedName>
        <fullName evidence="3">Surface antigen protein 2</fullName>
    </submittedName>
</protein>
<reference evidence="3 4" key="1">
    <citation type="journal article" date="2021" name="MBio">
        <title>A New Model Trypanosomatid, Novymonas esmeraldas: Genomic Perception of Its 'Candidatus Pandoraea novymonadis' Endosymbiont.</title>
        <authorList>
            <person name="Zakharova A."/>
            <person name="Saura A."/>
            <person name="Butenko A."/>
            <person name="Podesvova L."/>
            <person name="Warmusova S."/>
            <person name="Kostygov A.Y."/>
            <person name="Nenarokova A."/>
            <person name="Lukes J."/>
            <person name="Opperdoes F.R."/>
            <person name="Yurchenko V."/>
        </authorList>
    </citation>
    <scope>NUCLEOTIDE SEQUENCE [LARGE SCALE GENOMIC DNA]</scope>
    <source>
        <strain evidence="3 4">E262AT.01</strain>
    </source>
</reference>
<keyword evidence="4" id="KW-1185">Reference proteome</keyword>
<accession>A0AAW0EXS2</accession>
<name>A0AAW0EXS2_9TRYP</name>
<feature type="region of interest" description="Disordered" evidence="1">
    <location>
        <begin position="115"/>
        <end position="147"/>
    </location>
</feature>
<evidence type="ECO:0000256" key="1">
    <source>
        <dbReference type="SAM" id="MobiDB-lite"/>
    </source>
</evidence>
<dbReference type="EMBL" id="JAECZO010000143">
    <property type="protein sequence ID" value="KAK7198331.1"/>
    <property type="molecule type" value="Genomic_DNA"/>
</dbReference>
<evidence type="ECO:0000313" key="4">
    <source>
        <dbReference type="Proteomes" id="UP001430356"/>
    </source>
</evidence>
<evidence type="ECO:0000313" key="3">
    <source>
        <dbReference type="EMBL" id="KAK7198331.1"/>
    </source>
</evidence>
<proteinExistence type="predicted"/>
<sequence>MGCLLAAWSATAGLPVVADARVAGSTCTTTNNSCSVTGACGLEACTRCTAGSPWVRGACSDADLLAEESSCATYCEDAAAAPSPAAPAALLMVCVCFSLGQKAMSTTAAWAARGDVKAAASPEELPTLRGRNRRGATAPLPPHSPPP</sequence>
<dbReference type="AlphaFoldDB" id="A0AAW0EXS2"/>
<keyword evidence="2" id="KW-0732">Signal</keyword>
<feature type="signal peptide" evidence="2">
    <location>
        <begin position="1"/>
        <end position="20"/>
    </location>
</feature>
<evidence type="ECO:0000256" key="2">
    <source>
        <dbReference type="SAM" id="SignalP"/>
    </source>
</evidence>
<organism evidence="3 4">
    <name type="scientific">Novymonas esmeraldas</name>
    <dbReference type="NCBI Taxonomy" id="1808958"/>
    <lineage>
        <taxon>Eukaryota</taxon>
        <taxon>Discoba</taxon>
        <taxon>Euglenozoa</taxon>
        <taxon>Kinetoplastea</taxon>
        <taxon>Metakinetoplastina</taxon>
        <taxon>Trypanosomatida</taxon>
        <taxon>Trypanosomatidae</taxon>
        <taxon>Novymonas</taxon>
    </lineage>
</organism>